<protein>
    <recommendedName>
        <fullName evidence="6">Mutator family transposase</fullName>
    </recommendedName>
</protein>
<evidence type="ECO:0000256" key="3">
    <source>
        <dbReference type="ARBA" id="ARBA00022578"/>
    </source>
</evidence>
<gene>
    <name evidence="7" type="ORF">DNU24_23095</name>
</gene>
<evidence type="ECO:0000256" key="6">
    <source>
        <dbReference type="RuleBase" id="RU365089"/>
    </source>
</evidence>
<sequence length="55" mass="6754">MVFQSRRHKWENLSTYFRSPDNKRTVIYTTNTIESVHRQFRKLTKTRSAFVEFIT</sequence>
<dbReference type="PANTHER" id="PTHR33217:SF8">
    <property type="entry name" value="MUTATOR FAMILY TRANSPOSASE"/>
    <property type="match status" value="1"/>
</dbReference>
<accession>A0A5Y3XI16</accession>
<dbReference type="GO" id="GO:0003677">
    <property type="term" value="F:DNA binding"/>
    <property type="evidence" value="ECO:0007669"/>
    <property type="project" value="UniProtKB-UniRule"/>
</dbReference>
<comment type="similarity">
    <text evidence="2 6">Belongs to the transposase mutator family.</text>
</comment>
<dbReference type="PANTHER" id="PTHR33217">
    <property type="entry name" value="TRANSPOSASE FOR INSERTION SEQUENCE ELEMENT IS1081"/>
    <property type="match status" value="1"/>
</dbReference>
<keyword evidence="3 6" id="KW-0815">Transposition</keyword>
<evidence type="ECO:0000256" key="2">
    <source>
        <dbReference type="ARBA" id="ARBA00010961"/>
    </source>
</evidence>
<dbReference type="Proteomes" id="UP000839747">
    <property type="component" value="Unassembled WGS sequence"/>
</dbReference>
<evidence type="ECO:0000256" key="1">
    <source>
        <dbReference type="ARBA" id="ARBA00002190"/>
    </source>
</evidence>
<evidence type="ECO:0000313" key="7">
    <source>
        <dbReference type="EMBL" id="ECJ4508468.1"/>
    </source>
</evidence>
<dbReference type="Pfam" id="PF00872">
    <property type="entry name" value="Transposase_mut"/>
    <property type="match status" value="1"/>
</dbReference>
<evidence type="ECO:0000256" key="4">
    <source>
        <dbReference type="ARBA" id="ARBA00023125"/>
    </source>
</evidence>
<dbReference type="GO" id="GO:0006313">
    <property type="term" value="P:DNA transposition"/>
    <property type="evidence" value="ECO:0007669"/>
    <property type="project" value="UniProtKB-UniRule"/>
</dbReference>
<dbReference type="EMBL" id="AAIYKG010000038">
    <property type="protein sequence ID" value="ECJ4508468.1"/>
    <property type="molecule type" value="Genomic_DNA"/>
</dbReference>
<evidence type="ECO:0000256" key="5">
    <source>
        <dbReference type="ARBA" id="ARBA00023172"/>
    </source>
</evidence>
<proteinExistence type="inferred from homology"/>
<dbReference type="GO" id="GO:0004803">
    <property type="term" value="F:transposase activity"/>
    <property type="evidence" value="ECO:0007669"/>
    <property type="project" value="UniProtKB-UniRule"/>
</dbReference>
<keyword evidence="5 6" id="KW-0233">DNA recombination</keyword>
<dbReference type="AlphaFoldDB" id="A0A5Y3XI16"/>
<keyword evidence="6" id="KW-0814">Transposable element</keyword>
<keyword evidence="4 6" id="KW-0238">DNA-binding</keyword>
<name>A0A5Y3XI16_SALER</name>
<reference evidence="7" key="1">
    <citation type="submission" date="2018-06" db="EMBL/GenBank/DDBJ databases">
        <authorList>
            <person name="Ashton P.M."/>
            <person name="Dallman T."/>
            <person name="Nair S."/>
            <person name="De Pinna E."/>
            <person name="Peters T."/>
            <person name="Grant K."/>
        </authorList>
    </citation>
    <scope>NUCLEOTIDE SEQUENCE [LARGE SCALE GENOMIC DNA]</scope>
    <source>
        <strain evidence="7">318584</strain>
    </source>
</reference>
<comment type="function">
    <text evidence="1 6">Required for the transposition of the insertion element.</text>
</comment>
<organism evidence="7">
    <name type="scientific">Salmonella enterica subsp. salamae</name>
    <dbReference type="NCBI Taxonomy" id="59202"/>
    <lineage>
        <taxon>Bacteria</taxon>
        <taxon>Pseudomonadati</taxon>
        <taxon>Pseudomonadota</taxon>
        <taxon>Gammaproteobacteria</taxon>
        <taxon>Enterobacterales</taxon>
        <taxon>Enterobacteriaceae</taxon>
        <taxon>Salmonella</taxon>
    </lineage>
</organism>
<dbReference type="InterPro" id="IPR001207">
    <property type="entry name" value="Transposase_mutator"/>
</dbReference>
<comment type="caution">
    <text evidence="7">The sequence shown here is derived from an EMBL/GenBank/DDBJ whole genome shotgun (WGS) entry which is preliminary data.</text>
</comment>